<reference evidence="6 7" key="1">
    <citation type="submission" date="2016-10" db="EMBL/GenBank/DDBJ databases">
        <authorList>
            <person name="de Groot N.N."/>
        </authorList>
    </citation>
    <scope>NUCLEOTIDE SEQUENCE [LARGE SCALE GENOMIC DNA]</scope>
    <source>
        <strain evidence="6 7">CPCC 201354</strain>
    </source>
</reference>
<protein>
    <submittedName>
        <fullName evidence="6">DNA-binding transcriptional regulator, AcrR family</fullName>
    </submittedName>
</protein>
<evidence type="ECO:0000256" key="1">
    <source>
        <dbReference type="ARBA" id="ARBA00023015"/>
    </source>
</evidence>
<dbReference type="Pfam" id="PF00440">
    <property type="entry name" value="TetR_N"/>
    <property type="match status" value="1"/>
</dbReference>
<keyword evidence="3" id="KW-0804">Transcription</keyword>
<sequence>MAGLRDLKKQRVHDAISSAAITLFLERGFSDVSVAEVALAAEISKPTLFKYFPTKEDLVLHRIADHEGEAARVVRARPRGEGALAALHRHFMAGLDRRDPVTGLNDTREVIEYHRMVFSVPSLAARLFQHMAADEERLAEALTEVTDDLTARLAAGQVLSTQRVLARHNWHKLDQGGTVTEVHPQSVAAADHAFAMLRDGLALA</sequence>
<evidence type="ECO:0000256" key="3">
    <source>
        <dbReference type="ARBA" id="ARBA00023163"/>
    </source>
</evidence>
<dbReference type="Gene3D" id="1.10.10.60">
    <property type="entry name" value="Homeodomain-like"/>
    <property type="match status" value="1"/>
</dbReference>
<proteinExistence type="predicted"/>
<dbReference type="AlphaFoldDB" id="A0A1G7UJH6"/>
<dbReference type="InterPro" id="IPR023772">
    <property type="entry name" value="DNA-bd_HTH_TetR-type_CS"/>
</dbReference>
<dbReference type="STRING" id="504805.SAMN05421505_104270"/>
<keyword evidence="2 4" id="KW-0238">DNA-binding</keyword>
<dbReference type="EMBL" id="FNCN01000004">
    <property type="protein sequence ID" value="SDG47229.1"/>
    <property type="molecule type" value="Genomic_DNA"/>
</dbReference>
<dbReference type="GO" id="GO:0000976">
    <property type="term" value="F:transcription cis-regulatory region binding"/>
    <property type="evidence" value="ECO:0007669"/>
    <property type="project" value="TreeGrafter"/>
</dbReference>
<evidence type="ECO:0000256" key="2">
    <source>
        <dbReference type="ARBA" id="ARBA00023125"/>
    </source>
</evidence>
<feature type="domain" description="HTH tetR-type" evidence="5">
    <location>
        <begin position="10"/>
        <end position="70"/>
    </location>
</feature>
<feature type="DNA-binding region" description="H-T-H motif" evidence="4">
    <location>
        <begin position="33"/>
        <end position="52"/>
    </location>
</feature>
<gene>
    <name evidence="6" type="ORF">SAMN05421505_104270</name>
</gene>
<accession>A0A1G7UJH6</accession>
<dbReference type="Proteomes" id="UP000198923">
    <property type="component" value="Unassembled WGS sequence"/>
</dbReference>
<keyword evidence="1" id="KW-0805">Transcription regulation</keyword>
<dbReference type="GO" id="GO:0003700">
    <property type="term" value="F:DNA-binding transcription factor activity"/>
    <property type="evidence" value="ECO:0007669"/>
    <property type="project" value="TreeGrafter"/>
</dbReference>
<dbReference type="PANTHER" id="PTHR30055:SF234">
    <property type="entry name" value="HTH-TYPE TRANSCRIPTIONAL REGULATOR BETI"/>
    <property type="match status" value="1"/>
</dbReference>
<dbReference type="OrthoDB" id="5185169at2"/>
<dbReference type="PROSITE" id="PS50977">
    <property type="entry name" value="HTH_TETR_2"/>
    <property type="match status" value="1"/>
</dbReference>
<dbReference type="PANTHER" id="PTHR30055">
    <property type="entry name" value="HTH-TYPE TRANSCRIPTIONAL REGULATOR RUTR"/>
    <property type="match status" value="1"/>
</dbReference>
<keyword evidence="7" id="KW-1185">Reference proteome</keyword>
<dbReference type="Gene3D" id="1.10.357.10">
    <property type="entry name" value="Tetracycline Repressor, domain 2"/>
    <property type="match status" value="1"/>
</dbReference>
<evidence type="ECO:0000313" key="6">
    <source>
        <dbReference type="EMBL" id="SDG47229.1"/>
    </source>
</evidence>
<dbReference type="InterPro" id="IPR009057">
    <property type="entry name" value="Homeodomain-like_sf"/>
</dbReference>
<organism evidence="6 7">
    <name type="scientific">Sinosporangium album</name>
    <dbReference type="NCBI Taxonomy" id="504805"/>
    <lineage>
        <taxon>Bacteria</taxon>
        <taxon>Bacillati</taxon>
        <taxon>Actinomycetota</taxon>
        <taxon>Actinomycetes</taxon>
        <taxon>Streptosporangiales</taxon>
        <taxon>Streptosporangiaceae</taxon>
        <taxon>Sinosporangium</taxon>
    </lineage>
</organism>
<dbReference type="InterPro" id="IPR001647">
    <property type="entry name" value="HTH_TetR"/>
</dbReference>
<evidence type="ECO:0000313" key="7">
    <source>
        <dbReference type="Proteomes" id="UP000198923"/>
    </source>
</evidence>
<dbReference type="RefSeq" id="WP_093169181.1">
    <property type="nucleotide sequence ID" value="NZ_FNCN01000004.1"/>
</dbReference>
<dbReference type="SUPFAM" id="SSF46689">
    <property type="entry name" value="Homeodomain-like"/>
    <property type="match status" value="1"/>
</dbReference>
<evidence type="ECO:0000259" key="5">
    <source>
        <dbReference type="PROSITE" id="PS50977"/>
    </source>
</evidence>
<name>A0A1G7UJH6_9ACTN</name>
<evidence type="ECO:0000256" key="4">
    <source>
        <dbReference type="PROSITE-ProRule" id="PRU00335"/>
    </source>
</evidence>
<dbReference type="PRINTS" id="PR00455">
    <property type="entry name" value="HTHTETR"/>
</dbReference>
<dbReference type="PROSITE" id="PS01081">
    <property type="entry name" value="HTH_TETR_1"/>
    <property type="match status" value="1"/>
</dbReference>
<dbReference type="InterPro" id="IPR050109">
    <property type="entry name" value="HTH-type_TetR-like_transc_reg"/>
</dbReference>